<proteinExistence type="predicted"/>
<evidence type="ECO:0000256" key="1">
    <source>
        <dbReference type="SAM" id="SignalP"/>
    </source>
</evidence>
<evidence type="ECO:0000313" key="3">
    <source>
        <dbReference type="Proteomes" id="UP000694844"/>
    </source>
</evidence>
<dbReference type="KEGG" id="cvn:111106900"/>
<feature type="signal peptide" evidence="1">
    <location>
        <begin position="1"/>
        <end position="16"/>
    </location>
</feature>
<dbReference type="InterPro" id="IPR007110">
    <property type="entry name" value="Ig-like_dom"/>
</dbReference>
<keyword evidence="3" id="KW-1185">Reference proteome</keyword>
<dbReference type="GeneID" id="111106900"/>
<name>A0A8B8B4A2_CRAVI</name>
<feature type="domain" description="Ig-like" evidence="2">
    <location>
        <begin position="17"/>
        <end position="126"/>
    </location>
</feature>
<evidence type="ECO:0000259" key="2">
    <source>
        <dbReference type="PROSITE" id="PS50835"/>
    </source>
</evidence>
<protein>
    <submittedName>
        <fullName evidence="4">Uncharacterized protein LOC111106900 isoform X1</fullName>
    </submittedName>
</protein>
<dbReference type="Proteomes" id="UP000694844">
    <property type="component" value="Chromosome 8"/>
</dbReference>
<keyword evidence="1" id="KW-0732">Signal</keyword>
<gene>
    <name evidence="4" type="primary">LOC111106900</name>
</gene>
<dbReference type="RefSeq" id="XP_022297489.1">
    <property type="nucleotide sequence ID" value="XM_022441781.1"/>
</dbReference>
<dbReference type="InterPro" id="IPR013783">
    <property type="entry name" value="Ig-like_fold"/>
</dbReference>
<sequence>MKLTAVFLLILKTACAAMISIHVQHTLIELGSMNIDIRCLINDSEIESVIVIQLSRSNAPIVSVRKAGVSWQDEELQHRAFADGSVINATSSYLHMTIDRQNVTKNDSGEYFCTSSAQDKSKEYIAGQTPKTFLSITETKEKDTNETKEKDTNDTCGYKPSHRSFLLVLVAALINYIAM</sequence>
<feature type="chain" id="PRO_5034254831" evidence="1">
    <location>
        <begin position="17"/>
        <end position="179"/>
    </location>
</feature>
<dbReference type="PROSITE" id="PS50835">
    <property type="entry name" value="IG_LIKE"/>
    <property type="match status" value="1"/>
</dbReference>
<dbReference type="AlphaFoldDB" id="A0A8B8B4A2"/>
<organism evidence="3 4">
    <name type="scientific">Crassostrea virginica</name>
    <name type="common">Eastern oyster</name>
    <dbReference type="NCBI Taxonomy" id="6565"/>
    <lineage>
        <taxon>Eukaryota</taxon>
        <taxon>Metazoa</taxon>
        <taxon>Spiralia</taxon>
        <taxon>Lophotrochozoa</taxon>
        <taxon>Mollusca</taxon>
        <taxon>Bivalvia</taxon>
        <taxon>Autobranchia</taxon>
        <taxon>Pteriomorphia</taxon>
        <taxon>Ostreida</taxon>
        <taxon>Ostreoidea</taxon>
        <taxon>Ostreidae</taxon>
        <taxon>Crassostrea</taxon>
    </lineage>
</organism>
<dbReference type="OrthoDB" id="6204638at2759"/>
<reference evidence="4" key="1">
    <citation type="submission" date="2025-08" db="UniProtKB">
        <authorList>
            <consortium name="RefSeq"/>
        </authorList>
    </citation>
    <scope>IDENTIFICATION</scope>
    <source>
        <tissue evidence="4">Whole sample</tissue>
    </source>
</reference>
<dbReference type="Gene3D" id="2.60.40.10">
    <property type="entry name" value="Immunoglobulins"/>
    <property type="match status" value="1"/>
</dbReference>
<accession>A0A8B8B4A2</accession>
<evidence type="ECO:0000313" key="4">
    <source>
        <dbReference type="RefSeq" id="XP_022297489.1"/>
    </source>
</evidence>